<dbReference type="InterPro" id="IPR019026">
    <property type="entry name" value="Peptidase_M64_IgA"/>
</dbReference>
<dbReference type="Gene3D" id="3.40.390.10">
    <property type="entry name" value="Collagenase (Catalytic Domain)"/>
    <property type="match status" value="1"/>
</dbReference>
<dbReference type="AlphaFoldDB" id="A0A2U2H9T2"/>
<proteinExistence type="predicted"/>
<feature type="signal peptide" evidence="1">
    <location>
        <begin position="1"/>
        <end position="23"/>
    </location>
</feature>
<keyword evidence="1" id="KW-0732">Signal</keyword>
<accession>A0A2U2H9T2</accession>
<protein>
    <submittedName>
        <fullName evidence="3">Peptidase M64</fullName>
    </submittedName>
</protein>
<evidence type="ECO:0000256" key="1">
    <source>
        <dbReference type="SAM" id="SignalP"/>
    </source>
</evidence>
<name>A0A2U2H9T2_9BURK</name>
<dbReference type="EMBL" id="PXWF02000341">
    <property type="protein sequence ID" value="PWF39393.1"/>
    <property type="molecule type" value="Genomic_DNA"/>
</dbReference>
<evidence type="ECO:0000313" key="4">
    <source>
        <dbReference type="Proteomes" id="UP000241421"/>
    </source>
</evidence>
<comment type="caution">
    <text evidence="3">The sequence shown here is derived from an EMBL/GenBank/DDBJ whole genome shotgun (WGS) entry which is preliminary data.</text>
</comment>
<dbReference type="RefSeq" id="WP_106760438.1">
    <property type="nucleotide sequence ID" value="NZ_PXWF02000341.1"/>
</dbReference>
<feature type="domain" description="Peptidase M64 N-terminal" evidence="2">
    <location>
        <begin position="26"/>
        <end position="140"/>
    </location>
</feature>
<gene>
    <name evidence="3" type="ORF">C7C56_027055</name>
</gene>
<dbReference type="Pfam" id="PF09471">
    <property type="entry name" value="Peptidase_M64"/>
    <property type="match status" value="1"/>
</dbReference>
<reference evidence="3 4" key="1">
    <citation type="submission" date="2018-04" db="EMBL/GenBank/DDBJ databases">
        <title>Massilia violaceinigra sp. nov., a novel purple-pigmented bacterium isolated from Tianshan glacier, Xinjiang, China.</title>
        <authorList>
            <person name="Wang H."/>
        </authorList>
    </citation>
    <scope>NUCLEOTIDE SEQUENCE [LARGE SCALE GENOMIC DNA]</scope>
    <source>
        <strain evidence="3 4">B448-2</strain>
    </source>
</reference>
<evidence type="ECO:0000259" key="2">
    <source>
        <dbReference type="Pfam" id="PF16217"/>
    </source>
</evidence>
<dbReference type="PROSITE" id="PS51257">
    <property type="entry name" value="PROKAR_LIPOPROTEIN"/>
    <property type="match status" value="1"/>
</dbReference>
<dbReference type="Proteomes" id="UP000241421">
    <property type="component" value="Unassembled WGS sequence"/>
</dbReference>
<dbReference type="OrthoDB" id="9143597at2"/>
<dbReference type="InterPro" id="IPR038171">
    <property type="entry name" value="M64_N_sf"/>
</dbReference>
<organism evidence="3 4">
    <name type="scientific">Massilia glaciei</name>
    <dbReference type="NCBI Taxonomy" id="1524097"/>
    <lineage>
        <taxon>Bacteria</taxon>
        <taxon>Pseudomonadati</taxon>
        <taxon>Pseudomonadota</taxon>
        <taxon>Betaproteobacteria</taxon>
        <taxon>Burkholderiales</taxon>
        <taxon>Oxalobacteraceae</taxon>
        <taxon>Telluria group</taxon>
        <taxon>Massilia</taxon>
    </lineage>
</organism>
<keyword evidence="4" id="KW-1185">Reference proteome</keyword>
<dbReference type="Pfam" id="PF16217">
    <property type="entry name" value="M64_N"/>
    <property type="match status" value="1"/>
</dbReference>
<dbReference type="InterPro" id="IPR032625">
    <property type="entry name" value="M64_N"/>
</dbReference>
<feature type="chain" id="PRO_5015788187" evidence="1">
    <location>
        <begin position="24"/>
        <end position="473"/>
    </location>
</feature>
<dbReference type="Gene3D" id="2.60.40.3250">
    <property type="entry name" value="Peptidase M64, N-terminal domain"/>
    <property type="match status" value="1"/>
</dbReference>
<evidence type="ECO:0000313" key="3">
    <source>
        <dbReference type="EMBL" id="PWF39393.1"/>
    </source>
</evidence>
<dbReference type="InterPro" id="IPR024079">
    <property type="entry name" value="MetalloPept_cat_dom_sf"/>
</dbReference>
<sequence length="473" mass="52663">MPFPSKRLPALAALLFAACAAQATPPATVRVDYTHSGNALSEQYALERVLIEPLPWPGDLGRNLDDTDRGQNRVEVVDAKTGDLLYSRGFSTIFGEWRTTEEASRINRGFQESVRFPKQDKPVRVRILRRDERNQFSVAWSVEVDADAPEVVRKQPASGAQPLAIRVSGPSPRKVDLLIMGDGYTVADMGKFEAAARRLSAHLFTVSPFKERAGDFNVWALAVPTAEAGVSRPSTGVHRASKLGTRYDIFGSERYVLTLDNRALRDIAQHAPYEFIEILVNNDTYGGGGIFGQFSTVAAGNDWANYLFVHEFGHHFAGLADEYYTSPVAYQSSGSRMEPWEPNVTALRDPSRLKWNKHVKAGTALPTPWPKAEYEEASRAYQKRRAALRAANRPESEMNALFREDLARTNKLFSAAPHRHHAGAFEGANYEAKGFYRSEMQCLMFDRSERFCNVCKDGISAIIDLYAPAAPAR</sequence>
<dbReference type="GO" id="GO:0008237">
    <property type="term" value="F:metallopeptidase activity"/>
    <property type="evidence" value="ECO:0007669"/>
    <property type="project" value="InterPro"/>
</dbReference>